<dbReference type="Gene3D" id="1.10.10.10">
    <property type="entry name" value="Winged helix-like DNA-binding domain superfamily/Winged helix DNA-binding domain"/>
    <property type="match status" value="1"/>
</dbReference>
<proteinExistence type="predicted"/>
<organism evidence="5 6">
    <name type="scientific">Pseudorhodobacter turbinis</name>
    <dbReference type="NCBI Taxonomy" id="2500533"/>
    <lineage>
        <taxon>Bacteria</taxon>
        <taxon>Pseudomonadati</taxon>
        <taxon>Pseudomonadota</taxon>
        <taxon>Alphaproteobacteria</taxon>
        <taxon>Rhodobacterales</taxon>
        <taxon>Paracoccaceae</taxon>
        <taxon>Pseudorhodobacter</taxon>
    </lineage>
</organism>
<keyword evidence="6" id="KW-1185">Reference proteome</keyword>
<dbReference type="Gene3D" id="1.20.120.530">
    <property type="entry name" value="GntR ligand-binding domain-like"/>
    <property type="match status" value="1"/>
</dbReference>
<dbReference type="InterPro" id="IPR011711">
    <property type="entry name" value="GntR_C"/>
</dbReference>
<dbReference type="SUPFAM" id="SSF46785">
    <property type="entry name" value="Winged helix' DNA-binding domain"/>
    <property type="match status" value="1"/>
</dbReference>
<evidence type="ECO:0000313" key="6">
    <source>
        <dbReference type="Proteomes" id="UP000298631"/>
    </source>
</evidence>
<dbReference type="PRINTS" id="PR00033">
    <property type="entry name" value="HTHASNC"/>
</dbReference>
<dbReference type="EMBL" id="CP039965">
    <property type="protein sequence ID" value="QCO57942.1"/>
    <property type="molecule type" value="Genomic_DNA"/>
</dbReference>
<feature type="domain" description="HTH gntR-type" evidence="4">
    <location>
        <begin position="28"/>
        <end position="95"/>
    </location>
</feature>
<evidence type="ECO:0000259" key="4">
    <source>
        <dbReference type="PROSITE" id="PS50949"/>
    </source>
</evidence>
<dbReference type="CDD" id="cd07377">
    <property type="entry name" value="WHTH_GntR"/>
    <property type="match status" value="1"/>
</dbReference>
<keyword evidence="5" id="KW-0614">Plasmid</keyword>
<dbReference type="SMART" id="SM00895">
    <property type="entry name" value="FCD"/>
    <property type="match status" value="1"/>
</dbReference>
<dbReference type="InterPro" id="IPR036390">
    <property type="entry name" value="WH_DNA-bd_sf"/>
</dbReference>
<dbReference type="Pfam" id="PF07729">
    <property type="entry name" value="FCD"/>
    <property type="match status" value="1"/>
</dbReference>
<dbReference type="GO" id="GO:0043565">
    <property type="term" value="F:sequence-specific DNA binding"/>
    <property type="evidence" value="ECO:0007669"/>
    <property type="project" value="InterPro"/>
</dbReference>
<evidence type="ECO:0000256" key="3">
    <source>
        <dbReference type="ARBA" id="ARBA00023163"/>
    </source>
</evidence>
<dbReference type="InterPro" id="IPR036388">
    <property type="entry name" value="WH-like_DNA-bd_sf"/>
</dbReference>
<keyword evidence="1" id="KW-0805">Transcription regulation</keyword>
<dbReference type="InterPro" id="IPR000485">
    <property type="entry name" value="AsnC-type_HTH_dom"/>
</dbReference>
<protein>
    <submittedName>
        <fullName evidence="5">GntR family transcriptional regulator</fullName>
    </submittedName>
</protein>
<accession>A0A4P8EM30</accession>
<gene>
    <name evidence="5" type="ORF">EOK75_20035</name>
</gene>
<evidence type="ECO:0000313" key="5">
    <source>
        <dbReference type="EMBL" id="QCO57942.1"/>
    </source>
</evidence>
<keyword evidence="2" id="KW-0238">DNA-binding</keyword>
<keyword evidence="3" id="KW-0804">Transcription</keyword>
<dbReference type="Proteomes" id="UP000298631">
    <property type="component" value="Plasmid unnamed1"/>
</dbReference>
<dbReference type="Pfam" id="PF00392">
    <property type="entry name" value="GntR"/>
    <property type="match status" value="1"/>
</dbReference>
<dbReference type="InterPro" id="IPR008920">
    <property type="entry name" value="TF_FadR/GntR_C"/>
</dbReference>
<evidence type="ECO:0000256" key="1">
    <source>
        <dbReference type="ARBA" id="ARBA00023015"/>
    </source>
</evidence>
<dbReference type="AlphaFoldDB" id="A0A4P8EM30"/>
<dbReference type="PANTHER" id="PTHR43537:SF49">
    <property type="entry name" value="TRANSCRIPTIONAL REGULATORY PROTEIN"/>
    <property type="match status" value="1"/>
</dbReference>
<sequence length="243" mass="26773">MNPTVSKCIQKASAEFIVAINPSPVRDLSQGQDAYHRLIAEIRSGALGPGDRLTETDLAERLGISRTPVREAIRALEADGLVVHVPRVGASIRRLTYSEVTELYEMRAVLEGTAARLAARTASDVELAELQMISDEMALTPAEAPRLYALNRQFHATLLDAARNRFLLEAVAGLEKTLLILGPTTMEDANRARQAQAEHEAILEALHARDAERAETLMRAHINAAHAMRLRQFRSEEQGNQPL</sequence>
<dbReference type="PRINTS" id="PR00035">
    <property type="entry name" value="HTHGNTR"/>
</dbReference>
<name>A0A4P8EM30_9RHOB</name>
<dbReference type="GO" id="GO:0003700">
    <property type="term" value="F:DNA-binding transcription factor activity"/>
    <property type="evidence" value="ECO:0007669"/>
    <property type="project" value="InterPro"/>
</dbReference>
<dbReference type="PANTHER" id="PTHR43537">
    <property type="entry name" value="TRANSCRIPTIONAL REGULATOR, GNTR FAMILY"/>
    <property type="match status" value="1"/>
</dbReference>
<dbReference type="SMART" id="SM00345">
    <property type="entry name" value="HTH_GNTR"/>
    <property type="match status" value="1"/>
</dbReference>
<geneLocation type="plasmid" evidence="5 6">
    <name>unnamed1</name>
</geneLocation>
<dbReference type="InterPro" id="IPR000524">
    <property type="entry name" value="Tscrpt_reg_HTH_GntR"/>
</dbReference>
<reference evidence="5 6" key="1">
    <citation type="submission" date="2019-05" db="EMBL/GenBank/DDBJ databases">
        <title>Pseudorhodobacter turbinis sp. nov., isolated from the gut of the Korean turban shell.</title>
        <authorList>
            <person name="Jeong Y.-S."/>
            <person name="Kang W.-R."/>
            <person name="Bae J.-W."/>
        </authorList>
    </citation>
    <scope>NUCLEOTIDE SEQUENCE [LARGE SCALE GENOMIC DNA]</scope>
    <source>
        <strain evidence="5 6">S12M18</strain>
        <plasmid evidence="5 6">unnamed1</plasmid>
    </source>
</reference>
<dbReference type="PROSITE" id="PS50949">
    <property type="entry name" value="HTH_GNTR"/>
    <property type="match status" value="1"/>
</dbReference>
<evidence type="ECO:0000256" key="2">
    <source>
        <dbReference type="ARBA" id="ARBA00023125"/>
    </source>
</evidence>
<dbReference type="OrthoDB" id="8114900at2"/>
<dbReference type="SUPFAM" id="SSF48008">
    <property type="entry name" value="GntR ligand-binding domain-like"/>
    <property type="match status" value="1"/>
</dbReference>
<dbReference type="KEGG" id="pseb:EOK75_20035"/>